<feature type="region of interest" description="Disordered" evidence="2">
    <location>
        <begin position="652"/>
        <end position="712"/>
    </location>
</feature>
<evidence type="ECO:0000256" key="3">
    <source>
        <dbReference type="SAM" id="Phobius"/>
    </source>
</evidence>
<reference evidence="4" key="1">
    <citation type="submission" date="2018-04" db="EMBL/GenBank/DDBJ databases">
        <authorList>
            <person name="Go L.Y."/>
            <person name="Mitchell J.A."/>
        </authorList>
    </citation>
    <scope>NUCLEOTIDE SEQUENCE</scope>
    <source>
        <tissue evidence="4">Whole organism</tissue>
    </source>
</reference>
<feature type="transmembrane region" description="Helical" evidence="3">
    <location>
        <begin position="101"/>
        <end position="126"/>
    </location>
</feature>
<keyword evidence="3" id="KW-0472">Membrane</keyword>
<feature type="coiled-coil region" evidence="1">
    <location>
        <begin position="602"/>
        <end position="635"/>
    </location>
</feature>
<feature type="compositionally biased region" description="Polar residues" evidence="2">
    <location>
        <begin position="703"/>
        <end position="712"/>
    </location>
</feature>
<feature type="transmembrane region" description="Helical" evidence="3">
    <location>
        <begin position="321"/>
        <end position="342"/>
    </location>
</feature>
<protein>
    <submittedName>
        <fullName evidence="5">CSON014965 protein</fullName>
    </submittedName>
</protein>
<gene>
    <name evidence="5" type="primary">CSON014965</name>
</gene>
<evidence type="ECO:0000313" key="5">
    <source>
        <dbReference type="EMBL" id="SSX27939.1"/>
    </source>
</evidence>
<dbReference type="EMBL" id="UFQT01000909">
    <property type="protein sequence ID" value="SSX27939.1"/>
    <property type="molecule type" value="Genomic_DNA"/>
</dbReference>
<evidence type="ECO:0000256" key="2">
    <source>
        <dbReference type="SAM" id="MobiDB-lite"/>
    </source>
</evidence>
<keyword evidence="3" id="KW-1133">Transmembrane helix</keyword>
<dbReference type="EMBL" id="UFQS01000909">
    <property type="protein sequence ID" value="SSX07601.1"/>
    <property type="molecule type" value="Genomic_DNA"/>
</dbReference>
<feature type="compositionally biased region" description="Low complexity" evidence="2">
    <location>
        <begin position="678"/>
        <end position="694"/>
    </location>
</feature>
<evidence type="ECO:0000313" key="4">
    <source>
        <dbReference type="EMBL" id="SSX07601.1"/>
    </source>
</evidence>
<keyword evidence="3" id="KW-0812">Transmembrane</keyword>
<dbReference type="AlphaFoldDB" id="A0A336MG91"/>
<sequence>MKMKKNAKDLSNMSLVKNVYDTRKKKIRKKFTSREINNKSHHVLNNNSSNENFNVNNNKSIENKNCLFSNISENILHTNIDSVNDNFRPCYIRRKKFHIMIFLLLYYYSYCYFCCTLSTFGVVVLANNNNNHNDIDEKINNNNNISKYNYNKEGVSSFTMVPMMTTIVQKRTRKARDIATEKLHEEHEYDDEEDEPDEDYDITKNKSAKGMYVGAPCEFTCNVKLHHVFCDPATNICGCEKNYPVVIDIRKGCAKPKKLGEQCLHHQICAYNDPNSLCVQIKHNAVCDCAQGYHSVSYMKPTKRIFCTQDIEIITSNLPTLLGVITSITVLGGLICMVLYLFSKNKYPRDRGYGDAHLSPPIMYASDTARPSSRSSQRSSGSISSYGHRRTSGVPLHGSKGVLVSASRTGAARSAAILLVSCHISAMNSPQNTNPLCGSKYNENMREYLKQQLEQQKQLLFLDIPALKNRKNFLSKLNRYAVNTTNVSATSNSNDSNLDDSDHQHYHIYENHNYCNNTSRGTSSFDGLDDRDDDWDEDLSAERFELAALPTPASEQAHVAVIPDFEFILKCARGWQLKLARSRRPSLASIQSTSSSVKSYSMKRFEQELQQKELRQEMKKQLTKLQEQQQLQRVKPCIIIGDAIPFTVTRTILPTPSPITPKSTDELLPSVCEEQEFSPKSQSSTKSSSSSNNFSKDDIFRTNRASTSKDLL</sequence>
<organism evidence="5">
    <name type="scientific">Culicoides sonorensis</name>
    <name type="common">Biting midge</name>
    <dbReference type="NCBI Taxonomy" id="179676"/>
    <lineage>
        <taxon>Eukaryota</taxon>
        <taxon>Metazoa</taxon>
        <taxon>Ecdysozoa</taxon>
        <taxon>Arthropoda</taxon>
        <taxon>Hexapoda</taxon>
        <taxon>Insecta</taxon>
        <taxon>Pterygota</taxon>
        <taxon>Neoptera</taxon>
        <taxon>Endopterygota</taxon>
        <taxon>Diptera</taxon>
        <taxon>Nematocera</taxon>
        <taxon>Chironomoidea</taxon>
        <taxon>Ceratopogonidae</taxon>
        <taxon>Ceratopogoninae</taxon>
        <taxon>Culicoides</taxon>
        <taxon>Monoculicoides</taxon>
    </lineage>
</organism>
<feature type="compositionally biased region" description="Low complexity" evidence="2">
    <location>
        <begin position="370"/>
        <end position="386"/>
    </location>
</feature>
<feature type="region of interest" description="Disordered" evidence="2">
    <location>
        <begin position="364"/>
        <end position="394"/>
    </location>
</feature>
<keyword evidence="1" id="KW-0175">Coiled coil</keyword>
<accession>A0A336MG91</accession>
<proteinExistence type="predicted"/>
<reference evidence="5" key="2">
    <citation type="submission" date="2018-07" db="EMBL/GenBank/DDBJ databases">
        <authorList>
            <person name="Quirk P.G."/>
            <person name="Krulwich T.A."/>
        </authorList>
    </citation>
    <scope>NUCLEOTIDE SEQUENCE</scope>
</reference>
<name>A0A336MG91_CULSO</name>
<evidence type="ECO:0000256" key="1">
    <source>
        <dbReference type="SAM" id="Coils"/>
    </source>
</evidence>
<dbReference type="PANTHER" id="PTHR36911">
    <property type="entry name" value="LIM ZINC-BINDING DOMAIN-CONTAINING PROTEIN-RELATED"/>
    <property type="match status" value="1"/>
</dbReference>
<dbReference type="VEuPathDB" id="VectorBase:CSON014965"/>